<dbReference type="AlphaFoldDB" id="A0A9E7F9U2"/>
<evidence type="ECO:0000313" key="3">
    <source>
        <dbReference type="Proteomes" id="UP001055439"/>
    </source>
</evidence>
<organism evidence="2 3">
    <name type="scientific">Musa troglodytarum</name>
    <name type="common">fe'i banana</name>
    <dbReference type="NCBI Taxonomy" id="320322"/>
    <lineage>
        <taxon>Eukaryota</taxon>
        <taxon>Viridiplantae</taxon>
        <taxon>Streptophyta</taxon>
        <taxon>Embryophyta</taxon>
        <taxon>Tracheophyta</taxon>
        <taxon>Spermatophyta</taxon>
        <taxon>Magnoliopsida</taxon>
        <taxon>Liliopsida</taxon>
        <taxon>Zingiberales</taxon>
        <taxon>Musaceae</taxon>
        <taxon>Musa</taxon>
    </lineage>
</organism>
<dbReference type="EMBL" id="CP097504">
    <property type="protein sequence ID" value="URD90531.1"/>
    <property type="molecule type" value="Genomic_DNA"/>
</dbReference>
<protein>
    <submittedName>
        <fullName evidence="2">Uncharacterized protein</fullName>
    </submittedName>
</protein>
<name>A0A9E7F9U2_9LILI</name>
<reference evidence="2" key="1">
    <citation type="submission" date="2022-05" db="EMBL/GenBank/DDBJ databases">
        <title>The Musa troglodytarum L. genome provides insights into the mechanism of non-climacteric behaviour and enrichment of carotenoids.</title>
        <authorList>
            <person name="Wang J."/>
        </authorList>
    </citation>
    <scope>NUCLEOTIDE SEQUENCE</scope>
    <source>
        <tissue evidence="2">Leaf</tissue>
    </source>
</reference>
<feature type="signal peptide" evidence="1">
    <location>
        <begin position="1"/>
        <end position="19"/>
    </location>
</feature>
<accession>A0A9E7F9U2</accession>
<feature type="chain" id="PRO_5038900215" evidence="1">
    <location>
        <begin position="20"/>
        <end position="44"/>
    </location>
</feature>
<dbReference type="OrthoDB" id="524165at2759"/>
<sequence length="44" mass="4796">MGLFHLGLWLPSALVHCHCSLLWEVPPQGSKGKSRACSICNCSK</sequence>
<gene>
    <name evidence="2" type="ORF">MUK42_32829</name>
</gene>
<keyword evidence="1" id="KW-0732">Signal</keyword>
<evidence type="ECO:0000313" key="2">
    <source>
        <dbReference type="EMBL" id="URD90531.1"/>
    </source>
</evidence>
<evidence type="ECO:0000256" key="1">
    <source>
        <dbReference type="SAM" id="SignalP"/>
    </source>
</evidence>
<proteinExistence type="predicted"/>
<keyword evidence="3" id="KW-1185">Reference proteome</keyword>
<dbReference type="Proteomes" id="UP001055439">
    <property type="component" value="Chromosome 2"/>
</dbReference>